<gene>
    <name evidence="2" type="ORF">MAPG_07938</name>
</gene>
<evidence type="ECO:0000313" key="4">
    <source>
        <dbReference type="Proteomes" id="UP000011715"/>
    </source>
</evidence>
<dbReference type="Proteomes" id="UP000011715">
    <property type="component" value="Unassembled WGS sequence"/>
</dbReference>
<keyword evidence="4" id="KW-1185">Reference proteome</keyword>
<feature type="region of interest" description="Disordered" evidence="1">
    <location>
        <begin position="1"/>
        <end position="88"/>
    </location>
</feature>
<feature type="compositionally biased region" description="Basic and acidic residues" evidence="1">
    <location>
        <begin position="47"/>
        <end position="60"/>
    </location>
</feature>
<dbReference type="EMBL" id="GL876972">
    <property type="protein sequence ID" value="KLU88957.1"/>
    <property type="molecule type" value="Genomic_DNA"/>
</dbReference>
<reference evidence="2" key="1">
    <citation type="submission" date="2010-05" db="EMBL/GenBank/DDBJ databases">
        <title>The Genome Sequence of Magnaporthe poae strain ATCC 64411.</title>
        <authorList>
            <consortium name="The Broad Institute Genome Sequencing Platform"/>
            <consortium name="Broad Institute Genome Sequencing Center for Infectious Disease"/>
            <person name="Ma L.-J."/>
            <person name="Dead R."/>
            <person name="Young S."/>
            <person name="Zeng Q."/>
            <person name="Koehrsen M."/>
            <person name="Alvarado L."/>
            <person name="Berlin A."/>
            <person name="Chapman S.B."/>
            <person name="Chen Z."/>
            <person name="Freedman E."/>
            <person name="Gellesch M."/>
            <person name="Goldberg J."/>
            <person name="Griggs A."/>
            <person name="Gujja S."/>
            <person name="Heilman E.R."/>
            <person name="Heiman D."/>
            <person name="Hepburn T."/>
            <person name="Howarth C."/>
            <person name="Jen D."/>
            <person name="Larson L."/>
            <person name="Mehta T."/>
            <person name="Neiman D."/>
            <person name="Pearson M."/>
            <person name="Roberts A."/>
            <person name="Saif S."/>
            <person name="Shea T."/>
            <person name="Shenoy N."/>
            <person name="Sisk P."/>
            <person name="Stolte C."/>
            <person name="Sykes S."/>
            <person name="Walk T."/>
            <person name="White J."/>
            <person name="Yandava C."/>
            <person name="Haas B."/>
            <person name="Nusbaum C."/>
            <person name="Birren B."/>
        </authorList>
    </citation>
    <scope>NUCLEOTIDE SEQUENCE</scope>
    <source>
        <strain evidence="2">ATCC 64411</strain>
    </source>
</reference>
<organism evidence="3 4">
    <name type="scientific">Magnaporthiopsis poae (strain ATCC 64411 / 73-15)</name>
    <name type="common">Kentucky bluegrass fungus</name>
    <name type="synonym">Magnaporthe poae</name>
    <dbReference type="NCBI Taxonomy" id="644358"/>
    <lineage>
        <taxon>Eukaryota</taxon>
        <taxon>Fungi</taxon>
        <taxon>Dikarya</taxon>
        <taxon>Ascomycota</taxon>
        <taxon>Pezizomycotina</taxon>
        <taxon>Sordariomycetes</taxon>
        <taxon>Sordariomycetidae</taxon>
        <taxon>Magnaporthales</taxon>
        <taxon>Magnaporthaceae</taxon>
        <taxon>Magnaporthiopsis</taxon>
    </lineage>
</organism>
<evidence type="ECO:0000256" key="1">
    <source>
        <dbReference type="SAM" id="MobiDB-lite"/>
    </source>
</evidence>
<evidence type="ECO:0000313" key="2">
    <source>
        <dbReference type="EMBL" id="KLU88957.1"/>
    </source>
</evidence>
<proteinExistence type="predicted"/>
<dbReference type="EMBL" id="ADBL01001919">
    <property type="status" value="NOT_ANNOTATED_CDS"/>
    <property type="molecule type" value="Genomic_DNA"/>
</dbReference>
<dbReference type="AlphaFoldDB" id="A0A0C4E609"/>
<accession>A0A0C4E609</accession>
<dbReference type="VEuPathDB" id="FungiDB:MAPG_07938"/>
<reference evidence="3" key="4">
    <citation type="journal article" date="2015" name="G3 (Bethesda)">
        <title>Genome sequences of three phytopathogenic species of the Magnaporthaceae family of fungi.</title>
        <authorList>
            <person name="Okagaki L.H."/>
            <person name="Nunes C.C."/>
            <person name="Sailsbery J."/>
            <person name="Clay B."/>
            <person name="Brown D."/>
            <person name="John T."/>
            <person name="Oh Y."/>
            <person name="Young N."/>
            <person name="Fitzgerald M."/>
            <person name="Haas B.J."/>
            <person name="Zeng Q."/>
            <person name="Young S."/>
            <person name="Adiconis X."/>
            <person name="Fan L."/>
            <person name="Levin J.Z."/>
            <person name="Mitchell T.K."/>
            <person name="Okubara P.A."/>
            <person name="Farman M.L."/>
            <person name="Kohn L.M."/>
            <person name="Birren B."/>
            <person name="Ma L.-J."/>
            <person name="Dean R.A."/>
        </authorList>
    </citation>
    <scope>NUCLEOTIDE SEQUENCE</scope>
    <source>
        <strain evidence="3">ATCC 64411 / 73-15</strain>
    </source>
</reference>
<protein>
    <submittedName>
        <fullName evidence="2 3">Uncharacterized protein</fullName>
    </submittedName>
</protein>
<sequence>MHAGSSSPELGLKASRSSRSLPRVVNRVSRSKSNAHAVVSYRQSSLLHEEKKGGGHDRRQGGGVGSCTRSDRRSCTTYTRSGLGRRPG</sequence>
<reference evidence="4" key="2">
    <citation type="submission" date="2010-05" db="EMBL/GenBank/DDBJ databases">
        <title>The genome sequence of Magnaporthe poae strain ATCC 64411.</title>
        <authorList>
            <person name="Ma L.-J."/>
            <person name="Dead R."/>
            <person name="Young S."/>
            <person name="Zeng Q."/>
            <person name="Koehrsen M."/>
            <person name="Alvarado L."/>
            <person name="Berlin A."/>
            <person name="Chapman S.B."/>
            <person name="Chen Z."/>
            <person name="Freedman E."/>
            <person name="Gellesch M."/>
            <person name="Goldberg J."/>
            <person name="Griggs A."/>
            <person name="Gujja S."/>
            <person name="Heilman E.R."/>
            <person name="Heiman D."/>
            <person name="Hepburn T."/>
            <person name="Howarth C."/>
            <person name="Jen D."/>
            <person name="Larson L."/>
            <person name="Mehta T."/>
            <person name="Neiman D."/>
            <person name="Pearson M."/>
            <person name="Roberts A."/>
            <person name="Saif S."/>
            <person name="Shea T."/>
            <person name="Shenoy N."/>
            <person name="Sisk P."/>
            <person name="Stolte C."/>
            <person name="Sykes S."/>
            <person name="Walk T."/>
            <person name="White J."/>
            <person name="Yandava C."/>
            <person name="Haas B."/>
            <person name="Nusbaum C."/>
            <person name="Birren B."/>
        </authorList>
    </citation>
    <scope>NUCLEOTIDE SEQUENCE [LARGE SCALE GENOMIC DNA]</scope>
    <source>
        <strain evidence="4">ATCC 64411 / 73-15</strain>
    </source>
</reference>
<reference evidence="2" key="3">
    <citation type="submission" date="2011-03" db="EMBL/GenBank/DDBJ databases">
        <title>Annotation of Magnaporthe poae ATCC 64411.</title>
        <authorList>
            <person name="Ma L.-J."/>
            <person name="Dead R."/>
            <person name="Young S.K."/>
            <person name="Zeng Q."/>
            <person name="Gargeya S."/>
            <person name="Fitzgerald M."/>
            <person name="Haas B."/>
            <person name="Abouelleil A."/>
            <person name="Alvarado L."/>
            <person name="Arachchi H.M."/>
            <person name="Berlin A."/>
            <person name="Brown A."/>
            <person name="Chapman S.B."/>
            <person name="Chen Z."/>
            <person name="Dunbar C."/>
            <person name="Freedman E."/>
            <person name="Gearin G."/>
            <person name="Gellesch M."/>
            <person name="Goldberg J."/>
            <person name="Griggs A."/>
            <person name="Gujja S."/>
            <person name="Heiman D."/>
            <person name="Howarth C."/>
            <person name="Larson L."/>
            <person name="Lui A."/>
            <person name="MacDonald P.J.P."/>
            <person name="Mehta T."/>
            <person name="Montmayeur A."/>
            <person name="Murphy C."/>
            <person name="Neiman D."/>
            <person name="Pearson M."/>
            <person name="Priest M."/>
            <person name="Roberts A."/>
            <person name="Saif S."/>
            <person name="Shea T."/>
            <person name="Shenoy N."/>
            <person name="Sisk P."/>
            <person name="Stolte C."/>
            <person name="Sykes S."/>
            <person name="Yandava C."/>
            <person name="Wortman J."/>
            <person name="Nusbaum C."/>
            <person name="Birren B."/>
        </authorList>
    </citation>
    <scope>NUCLEOTIDE SEQUENCE</scope>
    <source>
        <strain evidence="2">ATCC 64411</strain>
    </source>
</reference>
<dbReference type="EnsemblFungi" id="MAPG_07938T0">
    <property type="protein sequence ID" value="MAPG_07938T0"/>
    <property type="gene ID" value="MAPG_07938"/>
</dbReference>
<name>A0A0C4E609_MAGP6</name>
<reference evidence="3" key="5">
    <citation type="submission" date="2015-06" db="UniProtKB">
        <authorList>
            <consortium name="EnsemblFungi"/>
        </authorList>
    </citation>
    <scope>IDENTIFICATION</scope>
    <source>
        <strain evidence="3">ATCC 64411</strain>
    </source>
</reference>
<evidence type="ECO:0000313" key="3">
    <source>
        <dbReference type="EnsemblFungi" id="MAPG_07938T0"/>
    </source>
</evidence>